<dbReference type="InterPro" id="IPR014026">
    <property type="entry name" value="UDP-Glc/GDP-Man_DH_dimer"/>
</dbReference>
<dbReference type="GO" id="GO:0016628">
    <property type="term" value="F:oxidoreductase activity, acting on the CH-CH group of donors, NAD or NADP as acceptor"/>
    <property type="evidence" value="ECO:0007669"/>
    <property type="project" value="InterPro"/>
</dbReference>
<gene>
    <name evidence="3" type="ORF">KRR39_07310</name>
</gene>
<dbReference type="PANTHER" id="PTHR43491">
    <property type="entry name" value="UDP-N-ACETYL-D-MANNOSAMINE DEHYDROGENASE"/>
    <property type="match status" value="1"/>
</dbReference>
<sequence>MAKKTAVIGLGEVGRPLYELIGQTEADVLGIDVAPGELPRPGTVGVMHVCIPFEIDDFVGETARYVDRLRPELTVINSTVGVGTTRAVHGRTGGRTVHSPIRGKHARMLEDLTYYDKFIGPIDADAGDLATQHFESLGMGTTVLSSPEASELAKLTETTYFGVLIAWSQEVERYCEAVGVDYDEVVAFYEQVGYLPPVKFFPGVIGGHCVMPNIEILKGIADAPLLEAVRCSNEHKVAREATNASA</sequence>
<keyword evidence="4" id="KW-1185">Reference proteome</keyword>
<comment type="similarity">
    <text evidence="1">Belongs to the UDP-glucose/GDP-mannose dehydrogenase family.</text>
</comment>
<dbReference type="InterPro" id="IPR028359">
    <property type="entry name" value="UDP_ManNAc/GlcNAc_DH"/>
</dbReference>
<organism evidence="3 4">
    <name type="scientific">Nocardioides panacis</name>
    <dbReference type="NCBI Taxonomy" id="2849501"/>
    <lineage>
        <taxon>Bacteria</taxon>
        <taxon>Bacillati</taxon>
        <taxon>Actinomycetota</taxon>
        <taxon>Actinomycetes</taxon>
        <taxon>Propionibacteriales</taxon>
        <taxon>Nocardioidaceae</taxon>
        <taxon>Nocardioides</taxon>
    </lineage>
</organism>
<dbReference type="GO" id="GO:0016616">
    <property type="term" value="F:oxidoreductase activity, acting on the CH-OH group of donors, NAD or NADP as acceptor"/>
    <property type="evidence" value="ECO:0007669"/>
    <property type="project" value="InterPro"/>
</dbReference>
<dbReference type="Pfam" id="PF00984">
    <property type="entry name" value="UDPG_MGDP_dh"/>
    <property type="match status" value="1"/>
</dbReference>
<dbReference type="AlphaFoldDB" id="A0A975T184"/>
<dbReference type="EMBL" id="CP077062">
    <property type="protein sequence ID" value="QWZ09552.1"/>
    <property type="molecule type" value="Genomic_DNA"/>
</dbReference>
<feature type="domain" description="UDP-glucose/GDP-mannose dehydrogenase dimerisation" evidence="2">
    <location>
        <begin position="149"/>
        <end position="234"/>
    </location>
</feature>
<reference evidence="3" key="1">
    <citation type="submission" date="2021-06" db="EMBL/GenBank/DDBJ databases">
        <title>Complete genome sequence of Nocardioides sp. G188.</title>
        <authorList>
            <person name="Im W.-T."/>
        </authorList>
    </citation>
    <scope>NUCLEOTIDE SEQUENCE</scope>
    <source>
        <strain evidence="3">G188</strain>
    </source>
</reference>
<protein>
    <recommendedName>
        <fullName evidence="2">UDP-glucose/GDP-mannose dehydrogenase dimerisation domain-containing protein</fullName>
    </recommendedName>
</protein>
<dbReference type="RefSeq" id="WP_216941398.1">
    <property type="nucleotide sequence ID" value="NZ_CP077062.1"/>
</dbReference>
<evidence type="ECO:0000259" key="2">
    <source>
        <dbReference type="Pfam" id="PF00984"/>
    </source>
</evidence>
<evidence type="ECO:0000313" key="4">
    <source>
        <dbReference type="Proteomes" id="UP000683575"/>
    </source>
</evidence>
<dbReference type="GO" id="GO:0051287">
    <property type="term" value="F:NAD binding"/>
    <property type="evidence" value="ECO:0007669"/>
    <property type="project" value="InterPro"/>
</dbReference>
<accession>A0A975T184</accession>
<evidence type="ECO:0000256" key="1">
    <source>
        <dbReference type="ARBA" id="ARBA00006601"/>
    </source>
</evidence>
<dbReference type="PANTHER" id="PTHR43491:SF2">
    <property type="entry name" value="UDP-N-ACETYL-D-MANNOSAMINE DEHYDROGENASE"/>
    <property type="match status" value="1"/>
</dbReference>
<evidence type="ECO:0000313" key="3">
    <source>
        <dbReference type="EMBL" id="QWZ09552.1"/>
    </source>
</evidence>
<dbReference type="Proteomes" id="UP000683575">
    <property type="component" value="Chromosome"/>
</dbReference>
<dbReference type="KEGG" id="nps:KRR39_07310"/>
<name>A0A975T184_9ACTN</name>
<dbReference type="GO" id="GO:0000271">
    <property type="term" value="P:polysaccharide biosynthetic process"/>
    <property type="evidence" value="ECO:0007669"/>
    <property type="project" value="InterPro"/>
</dbReference>
<proteinExistence type="inferred from homology"/>